<evidence type="ECO:0000256" key="1">
    <source>
        <dbReference type="SAM" id="MobiDB-lite"/>
    </source>
</evidence>
<dbReference type="Gene3D" id="3.60.60.10">
    <property type="entry name" value="Penicillin V Acylase, Chain A"/>
    <property type="match status" value="1"/>
</dbReference>
<evidence type="ECO:0000313" key="2">
    <source>
        <dbReference type="EMBL" id="QHT27502.1"/>
    </source>
</evidence>
<feature type="region of interest" description="Disordered" evidence="1">
    <location>
        <begin position="317"/>
        <end position="344"/>
    </location>
</feature>
<reference evidence="2" key="1">
    <citation type="journal article" date="2020" name="Nature">
        <title>Giant virus diversity and host interactions through global metagenomics.</title>
        <authorList>
            <person name="Schulz F."/>
            <person name="Roux S."/>
            <person name="Paez-Espino D."/>
            <person name="Jungbluth S."/>
            <person name="Walsh D.A."/>
            <person name="Denef V.J."/>
            <person name="McMahon K.D."/>
            <person name="Konstantinidis K.T."/>
            <person name="Eloe-Fadrosh E.A."/>
            <person name="Kyrpides N.C."/>
            <person name="Woyke T."/>
        </authorList>
    </citation>
    <scope>NUCLEOTIDE SEQUENCE</scope>
    <source>
        <strain evidence="2">GVMAG-M-3300023179-33</strain>
    </source>
</reference>
<organism evidence="2">
    <name type="scientific">viral metagenome</name>
    <dbReference type="NCBI Taxonomy" id="1070528"/>
    <lineage>
        <taxon>unclassified sequences</taxon>
        <taxon>metagenomes</taxon>
        <taxon>organismal metagenomes</taxon>
    </lineage>
</organism>
<name>A0A6C0EFG7_9ZZZZ</name>
<dbReference type="EMBL" id="MN739823">
    <property type="protein sequence ID" value="QHT27502.1"/>
    <property type="molecule type" value="Genomic_DNA"/>
</dbReference>
<proteinExistence type="predicted"/>
<sequence length="344" mass="41016">MYYIYHIHNTYTPMCVIFYMNINGQLILAKNRDLPYNPHIDIIHEIVNGTEVVYMRDKNNGWIEGINEHGTGMVNSSLLEDFHHYPGYNILENKMYSALVRKHMNKRDLFDELLKKSDNKYILEGHTLIAHDNHMYHLENSSLNKHVLHSLSAQQKYKVFSNHGIHLPKEGLTDGRGGVSSFLRRELTKAEVVDFLKHKRRKDIKCDDNKLYDELSGILNKNYVNVEYRFHPYRNKSKIINNTVIVYTSAQLILNITNKEFIYFKDTNYIENVNYINRLPNHYVPKIRVMIKETEKNMRPVKRLTQQYLQKIYKRFNYPDKPHTNKNRINNKNTNKNRTRKNNK</sequence>
<accession>A0A6C0EFG7</accession>
<protein>
    <submittedName>
        <fullName evidence="2">Uncharacterized protein</fullName>
    </submittedName>
</protein>
<dbReference type="AlphaFoldDB" id="A0A6C0EFG7"/>
<feature type="compositionally biased region" description="Basic residues" evidence="1">
    <location>
        <begin position="335"/>
        <end position="344"/>
    </location>
</feature>